<keyword evidence="3 4" id="KW-0472">Membrane</keyword>
<dbReference type="eggNOG" id="COG2223">
    <property type="taxonomic scope" value="Bacteria"/>
</dbReference>
<feature type="transmembrane region" description="Helical" evidence="4">
    <location>
        <begin position="312"/>
        <end position="335"/>
    </location>
</feature>
<keyword evidence="2 4" id="KW-1133">Transmembrane helix</keyword>
<gene>
    <name evidence="5" type="ORF">M2A_1258</name>
</gene>
<evidence type="ECO:0000256" key="1">
    <source>
        <dbReference type="ARBA" id="ARBA00022692"/>
    </source>
</evidence>
<feature type="transmembrane region" description="Helical" evidence="4">
    <location>
        <begin position="218"/>
        <end position="243"/>
    </location>
</feature>
<dbReference type="AlphaFoldDB" id="A0A081B9P1"/>
<feature type="transmembrane region" description="Helical" evidence="4">
    <location>
        <begin position="40"/>
        <end position="56"/>
    </location>
</feature>
<comment type="caution">
    <text evidence="5">The sequence shown here is derived from an EMBL/GenBank/DDBJ whole genome shotgun (WGS) entry which is preliminary data.</text>
</comment>
<evidence type="ECO:0000256" key="3">
    <source>
        <dbReference type="ARBA" id="ARBA00023136"/>
    </source>
</evidence>
<dbReference type="Proteomes" id="UP000028702">
    <property type="component" value="Unassembled WGS sequence"/>
</dbReference>
<protein>
    <submittedName>
        <fullName evidence="5">Transporter, MFS superfamily protein</fullName>
    </submittedName>
</protein>
<dbReference type="SUPFAM" id="SSF103473">
    <property type="entry name" value="MFS general substrate transporter"/>
    <property type="match status" value="1"/>
</dbReference>
<evidence type="ECO:0000256" key="2">
    <source>
        <dbReference type="ARBA" id="ARBA00022989"/>
    </source>
</evidence>
<feature type="transmembrane region" description="Helical" evidence="4">
    <location>
        <begin position="341"/>
        <end position="360"/>
    </location>
</feature>
<feature type="transmembrane region" description="Helical" evidence="4">
    <location>
        <begin position="150"/>
        <end position="170"/>
    </location>
</feature>
<dbReference type="InterPro" id="IPR036259">
    <property type="entry name" value="MFS_trans_sf"/>
</dbReference>
<evidence type="ECO:0000313" key="5">
    <source>
        <dbReference type="EMBL" id="GAK44759.1"/>
    </source>
</evidence>
<evidence type="ECO:0000256" key="4">
    <source>
        <dbReference type="SAM" id="Phobius"/>
    </source>
</evidence>
<name>A0A081B9P1_9HYPH</name>
<evidence type="ECO:0000313" key="6">
    <source>
        <dbReference type="Proteomes" id="UP000028702"/>
    </source>
</evidence>
<accession>A0A081B9P1</accession>
<dbReference type="Pfam" id="PF07690">
    <property type="entry name" value="MFS_1"/>
    <property type="match status" value="1"/>
</dbReference>
<feature type="transmembrane region" description="Helical" evidence="4">
    <location>
        <begin position="118"/>
        <end position="138"/>
    </location>
</feature>
<feature type="transmembrane region" description="Helical" evidence="4">
    <location>
        <begin position="255"/>
        <end position="273"/>
    </location>
</feature>
<dbReference type="GO" id="GO:0022857">
    <property type="term" value="F:transmembrane transporter activity"/>
    <property type="evidence" value="ECO:0007669"/>
    <property type="project" value="InterPro"/>
</dbReference>
<keyword evidence="6" id="KW-1185">Reference proteome</keyword>
<dbReference type="EMBL" id="BBIO01000005">
    <property type="protein sequence ID" value="GAK44759.1"/>
    <property type="molecule type" value="Genomic_DNA"/>
</dbReference>
<reference evidence="5 6" key="1">
    <citation type="submission" date="2014-07" db="EMBL/GenBank/DDBJ databases">
        <title>Tepidicaulis marinum gen. nov., sp. nov., a novel marine bacterium denitrifying nitrate to nitrous oxide strictly under microaerobic conditions.</title>
        <authorList>
            <person name="Takeuchi M."/>
            <person name="Yamagishi T."/>
            <person name="Kamagata Y."/>
            <person name="Oshima K."/>
            <person name="Hattori M."/>
            <person name="Katayama T."/>
            <person name="Hanada S."/>
            <person name="Tamaki H."/>
            <person name="Marumo K."/>
            <person name="Maeda H."/>
            <person name="Nedachi M."/>
            <person name="Iwasaki W."/>
            <person name="Suwa Y."/>
            <person name="Sakata S."/>
        </authorList>
    </citation>
    <scope>NUCLEOTIDE SEQUENCE [LARGE SCALE GENOMIC DNA]</scope>
    <source>
        <strain evidence="5 6">MA2</strain>
    </source>
</reference>
<keyword evidence="1 4" id="KW-0812">Transmembrane</keyword>
<organism evidence="5 6">
    <name type="scientific">Tepidicaulis marinus</name>
    <dbReference type="NCBI Taxonomy" id="1333998"/>
    <lineage>
        <taxon>Bacteria</taxon>
        <taxon>Pseudomonadati</taxon>
        <taxon>Pseudomonadota</taxon>
        <taxon>Alphaproteobacteria</taxon>
        <taxon>Hyphomicrobiales</taxon>
        <taxon>Parvibaculaceae</taxon>
        <taxon>Tepidicaulis</taxon>
    </lineage>
</organism>
<dbReference type="Gene3D" id="1.20.1250.20">
    <property type="entry name" value="MFS general substrate transporter like domains"/>
    <property type="match status" value="2"/>
</dbReference>
<feature type="transmembrane region" description="Helical" evidence="4">
    <location>
        <begin position="190"/>
        <end position="212"/>
    </location>
</feature>
<dbReference type="InterPro" id="IPR011701">
    <property type="entry name" value="MFS"/>
</dbReference>
<feature type="transmembrane region" description="Helical" evidence="4">
    <location>
        <begin position="76"/>
        <end position="98"/>
    </location>
</feature>
<sequence>MAAAVPLSFATWQSLVNNFAIERAAFTGAEIGILQSLREVPGFLAFTFVFILLAIKEQRFALLSLALLGTGTALTGFFPTAIGFYCTTVLMSVGYHYYETAQQSLALQWLPKSEAPAILGKLIAMAGFASLVAYALIYVTFEALHLDYKWVYAAGGAVTCLIALAAFLLFPEFKAAVPQHKTLILRQRYWLYYALTFMGGARRQIFVVFAGFMMVEKFGYAVTEITMLFLINQAFNMVLAPAIGRAIIRFGERRALTFEYIGLILVFVTYAFVENPLIAAVLYVIDHAFFAMAIAMKTYFQKIADPADIAPTAGVAFSINHIAAVVIPALFGLIWLFNPSLVFLLGAGMAGISLVFARMIPSHPQPGHELIWQKPVPAPQAAD</sequence>
<proteinExistence type="predicted"/>
<dbReference type="STRING" id="1333998.M2A_1258"/>